<gene>
    <name evidence="1" type="ORF">RSSM_03670</name>
</gene>
<dbReference type="PATRIC" id="fig|1263870.3.peg.3894"/>
<dbReference type="SUPFAM" id="SSF117856">
    <property type="entry name" value="AF0104/ALDC/Ptd012-like"/>
    <property type="match status" value="1"/>
</dbReference>
<dbReference type="Proteomes" id="UP000011885">
    <property type="component" value="Unassembled WGS sequence"/>
</dbReference>
<comment type="caution">
    <text evidence="1">The sequence shown here is derived from an EMBL/GenBank/DDBJ whole genome shotgun (WGS) entry which is preliminary data.</text>
</comment>
<keyword evidence="2" id="KW-1185">Reference proteome</keyword>
<organism evidence="1 2">
    <name type="scientific">Rhodopirellula sallentina SM41</name>
    <dbReference type="NCBI Taxonomy" id="1263870"/>
    <lineage>
        <taxon>Bacteria</taxon>
        <taxon>Pseudomonadati</taxon>
        <taxon>Planctomycetota</taxon>
        <taxon>Planctomycetia</taxon>
        <taxon>Pirellulales</taxon>
        <taxon>Pirellulaceae</taxon>
        <taxon>Rhodopirellula</taxon>
    </lineage>
</organism>
<accession>M5U0A9</accession>
<proteinExistence type="predicted"/>
<sequence length="197" mass="21199">MSSADSHISRLRKCTMSTSRLLSAASTLLLGLGIFFGTPTFSNTSAFADYPQDASIVHFGKMHEAIGMHQDHGRVSLSELTAQKNFYAVAALAGLHGEVTIDNGKIVITGVDDNGQIKSLPVKGDEQATMLVGAYVANWSEQKVSDRVQPADFDAFIAETAKSAGIDTDNPFVFRITGVFTDVRMHVIHGHARFTPA</sequence>
<name>M5U0A9_9BACT</name>
<dbReference type="AlphaFoldDB" id="M5U0A9"/>
<evidence type="ECO:0000313" key="1">
    <source>
        <dbReference type="EMBL" id="EMI54890.1"/>
    </source>
</evidence>
<reference evidence="1 2" key="1">
    <citation type="journal article" date="2013" name="Mar. Genomics">
        <title>Expression of sulfatases in Rhodopirellula baltica and the diversity of sulfatases in the genus Rhodopirellula.</title>
        <authorList>
            <person name="Wegner C.E."/>
            <person name="Richter-Heitmann T."/>
            <person name="Klindworth A."/>
            <person name="Klockow C."/>
            <person name="Richter M."/>
            <person name="Achstetter T."/>
            <person name="Glockner F.O."/>
            <person name="Harder J."/>
        </authorList>
    </citation>
    <scope>NUCLEOTIDE SEQUENCE [LARGE SCALE GENOMIC DNA]</scope>
    <source>
        <strain evidence="1 2">SM41</strain>
    </source>
</reference>
<protein>
    <submittedName>
        <fullName evidence="1">Putative secreted protein</fullName>
    </submittedName>
</protein>
<evidence type="ECO:0000313" key="2">
    <source>
        <dbReference type="Proteomes" id="UP000011885"/>
    </source>
</evidence>
<dbReference type="EMBL" id="ANOH01000254">
    <property type="protein sequence ID" value="EMI54890.1"/>
    <property type="molecule type" value="Genomic_DNA"/>
</dbReference>